<dbReference type="InterPro" id="IPR023798">
    <property type="entry name" value="Ribosomal_uS7_dom"/>
</dbReference>
<name>A0A0N4VNA7_ENTVE</name>
<comment type="similarity">
    <text evidence="1">Belongs to the universal ribosomal protein uS7 family.</text>
</comment>
<keyword evidence="4" id="KW-0687">Ribonucleoprotein</keyword>
<dbReference type="Proteomes" id="UP000274131">
    <property type="component" value="Unassembled WGS sequence"/>
</dbReference>
<feature type="domain" description="Small ribosomal subunit protein uS7" evidence="8">
    <location>
        <begin position="68"/>
        <end position="222"/>
    </location>
</feature>
<evidence type="ECO:0000256" key="2">
    <source>
        <dbReference type="ARBA" id="ARBA00022980"/>
    </source>
</evidence>
<evidence type="ECO:0000313" key="10">
    <source>
        <dbReference type="Proteomes" id="UP000274131"/>
    </source>
</evidence>
<evidence type="ECO:0000259" key="8">
    <source>
        <dbReference type="Pfam" id="PF00177"/>
    </source>
</evidence>
<organism evidence="11">
    <name type="scientific">Enterobius vermicularis</name>
    <name type="common">Human pinworm</name>
    <dbReference type="NCBI Taxonomy" id="51028"/>
    <lineage>
        <taxon>Eukaryota</taxon>
        <taxon>Metazoa</taxon>
        <taxon>Ecdysozoa</taxon>
        <taxon>Nematoda</taxon>
        <taxon>Chromadorea</taxon>
        <taxon>Rhabditida</taxon>
        <taxon>Spirurina</taxon>
        <taxon>Oxyuridomorpha</taxon>
        <taxon>Oxyuroidea</taxon>
        <taxon>Oxyuridae</taxon>
        <taxon>Enterobius</taxon>
    </lineage>
</organism>
<evidence type="ECO:0000256" key="1">
    <source>
        <dbReference type="ARBA" id="ARBA00007151"/>
    </source>
</evidence>
<evidence type="ECO:0000313" key="9">
    <source>
        <dbReference type="EMBL" id="VDD96902.1"/>
    </source>
</evidence>
<dbReference type="GO" id="GO:0005840">
    <property type="term" value="C:ribosome"/>
    <property type="evidence" value="ECO:0007669"/>
    <property type="project" value="UniProtKB-KW"/>
</dbReference>
<dbReference type="InterPro" id="IPR036823">
    <property type="entry name" value="Ribosomal_uS7_dom_sf"/>
</dbReference>
<dbReference type="EMBL" id="UXUI01012456">
    <property type="protein sequence ID" value="VDD96902.1"/>
    <property type="molecule type" value="Genomic_DNA"/>
</dbReference>
<dbReference type="WBParaSite" id="EVEC_0001245301-mRNA-1">
    <property type="protein sequence ID" value="EVEC_0001245301-mRNA-1"/>
    <property type="gene ID" value="EVEC_0001245301"/>
</dbReference>
<dbReference type="FunFam" id="1.10.455.10:FF:000009">
    <property type="entry name" value="Ribosomal protein S7"/>
    <property type="match status" value="1"/>
</dbReference>
<dbReference type="InterPro" id="IPR000235">
    <property type="entry name" value="Ribosomal_uS7"/>
</dbReference>
<dbReference type="GO" id="GO:0006412">
    <property type="term" value="P:translation"/>
    <property type="evidence" value="ECO:0007669"/>
    <property type="project" value="InterPro"/>
</dbReference>
<reference evidence="9 10" key="2">
    <citation type="submission" date="2018-10" db="EMBL/GenBank/DDBJ databases">
        <authorList>
            <consortium name="Pathogen Informatics"/>
        </authorList>
    </citation>
    <scope>NUCLEOTIDE SEQUENCE [LARGE SCALE GENOMIC DNA]</scope>
</reference>
<reference evidence="11" key="1">
    <citation type="submission" date="2017-02" db="UniProtKB">
        <authorList>
            <consortium name="WormBaseParasite"/>
        </authorList>
    </citation>
    <scope>IDENTIFICATION</scope>
</reference>
<dbReference type="STRING" id="51028.A0A0N4VNA7"/>
<proteinExistence type="inferred from homology"/>
<evidence type="ECO:0000256" key="7">
    <source>
        <dbReference type="ARBA" id="ARBA00062683"/>
    </source>
</evidence>
<dbReference type="GO" id="GO:1990904">
    <property type="term" value="C:ribonucleoprotein complex"/>
    <property type="evidence" value="ECO:0007669"/>
    <property type="project" value="UniProtKB-KW"/>
</dbReference>
<dbReference type="AlphaFoldDB" id="A0A0N4VNA7"/>
<evidence type="ECO:0000256" key="6">
    <source>
        <dbReference type="ARBA" id="ARBA00041309"/>
    </source>
</evidence>
<keyword evidence="2" id="KW-0689">Ribosomal protein</keyword>
<keyword evidence="10" id="KW-1185">Reference proteome</keyword>
<evidence type="ECO:0000313" key="11">
    <source>
        <dbReference type="WBParaSite" id="EVEC_0001245301-mRNA-1"/>
    </source>
</evidence>
<sequence>MISGFNVVQIFYGAPGRRFLSLCTAPLLTAYDVKKFADPVTDLEELNKPLPKDDDRHYLFIKAQKSDESPVFYRNYLVDKFVRVCMKSGNKEKVRLGVYLALEEVKRRQYKRWLEVDEEEKKAIELDPFAIAERAIMNCRPRMKLCVAVRGGISYQVPSPVSEEESIFRAMKTIREVCRTKAKRGAIHFEEILAVEFLAASKNEGASVQAKQELHKLCEANRAFAHYRSS</sequence>
<dbReference type="Pfam" id="PF00177">
    <property type="entry name" value="Ribosomal_S7"/>
    <property type="match status" value="1"/>
</dbReference>
<accession>A0A0N4VNA7</accession>
<evidence type="ECO:0000256" key="3">
    <source>
        <dbReference type="ARBA" id="ARBA00023128"/>
    </source>
</evidence>
<evidence type="ECO:0000256" key="5">
    <source>
        <dbReference type="ARBA" id="ARBA00039306"/>
    </source>
</evidence>
<protein>
    <recommendedName>
        <fullName evidence="5">Small ribosomal subunit protein uS7m</fullName>
    </recommendedName>
    <alternativeName>
        <fullName evidence="6">28S ribosomal protein S7, mitochondrial</fullName>
    </alternativeName>
</protein>
<dbReference type="PANTHER" id="PTHR11205">
    <property type="entry name" value="RIBOSOMAL PROTEIN S7"/>
    <property type="match status" value="1"/>
</dbReference>
<evidence type="ECO:0000256" key="4">
    <source>
        <dbReference type="ARBA" id="ARBA00023274"/>
    </source>
</evidence>
<keyword evidence="3" id="KW-0496">Mitochondrion</keyword>
<dbReference type="Gene3D" id="1.10.455.10">
    <property type="entry name" value="Ribosomal protein S7 domain"/>
    <property type="match status" value="1"/>
</dbReference>
<dbReference type="SUPFAM" id="SSF47973">
    <property type="entry name" value="Ribosomal protein S7"/>
    <property type="match status" value="1"/>
</dbReference>
<gene>
    <name evidence="9" type="ORF">EVEC_LOCUS11653</name>
</gene>
<comment type="subunit">
    <text evidence="7">Component of the mitochondrial ribosome small subunit (28S) which comprises a 12S rRNA and about 30 distinct proteins.</text>
</comment>
<dbReference type="OrthoDB" id="9972728at2759"/>